<name>F0UNX2_AJEC8</name>
<dbReference type="HOGENOM" id="CLU_1948208_0_0_1"/>
<protein>
    <submittedName>
        <fullName evidence="1">Predicted protein</fullName>
    </submittedName>
</protein>
<organism evidence="2">
    <name type="scientific">Ajellomyces capsulatus (strain H88)</name>
    <name type="common">Darling's disease fungus</name>
    <name type="synonym">Histoplasma capsulatum</name>
    <dbReference type="NCBI Taxonomy" id="544711"/>
    <lineage>
        <taxon>Eukaryota</taxon>
        <taxon>Fungi</taxon>
        <taxon>Dikarya</taxon>
        <taxon>Ascomycota</taxon>
        <taxon>Pezizomycotina</taxon>
        <taxon>Eurotiomycetes</taxon>
        <taxon>Eurotiomycetidae</taxon>
        <taxon>Onygenales</taxon>
        <taxon>Ajellomycetaceae</taxon>
        <taxon>Histoplasma</taxon>
    </lineage>
</organism>
<proteinExistence type="predicted"/>
<reference evidence="2" key="1">
    <citation type="submission" date="2008-07" db="EMBL/GenBank/DDBJ databases">
        <title>Annotation of Ajellomyces capsulatus strain H88.</title>
        <authorList>
            <person name="Champion M."/>
            <person name="Cuomo C."/>
            <person name="Ma L.-J."/>
            <person name="Henn M.R."/>
            <person name="Sil A."/>
            <person name="Goldman B."/>
            <person name="Young S.K."/>
            <person name="Kodira C.D."/>
            <person name="Zeng Q."/>
            <person name="Koehrsen M."/>
            <person name="Alvarado L."/>
            <person name="Berlin A."/>
            <person name="Borenstein D."/>
            <person name="Chen Z."/>
            <person name="Engels R."/>
            <person name="Freedman E."/>
            <person name="Gellesch M."/>
            <person name="Goldberg J."/>
            <person name="Griggs A."/>
            <person name="Gujja S."/>
            <person name="Heiman D."/>
            <person name="Hepburn T."/>
            <person name="Howarth C."/>
            <person name="Jen D."/>
            <person name="Larson L."/>
            <person name="Lewis B."/>
            <person name="Mehta T."/>
            <person name="Park D."/>
            <person name="Pearson M."/>
            <person name="Roberts A."/>
            <person name="Saif S."/>
            <person name="Shea T."/>
            <person name="Shenoy N."/>
            <person name="Sisk P."/>
            <person name="Stolte C."/>
            <person name="Sykes S."/>
            <person name="Walk T."/>
            <person name="White J."/>
            <person name="Yandava C."/>
            <person name="Klein B."/>
            <person name="McEwen J.G."/>
            <person name="Puccia R."/>
            <person name="Goldman G.H."/>
            <person name="Felipe M.S."/>
            <person name="Nino-Vega G."/>
            <person name="San-Blas G."/>
            <person name="Taylor J."/>
            <person name="Mendoza L."/>
            <person name="Galagan J."/>
            <person name="Nusbaum C."/>
            <person name="Birren B."/>
        </authorList>
    </citation>
    <scope>NUCLEOTIDE SEQUENCE [LARGE SCALE GENOMIC DNA]</scope>
    <source>
        <strain evidence="2">H88</strain>
    </source>
</reference>
<gene>
    <name evidence="1" type="ORF">HCEG_06891</name>
</gene>
<evidence type="ECO:0000313" key="2">
    <source>
        <dbReference type="Proteomes" id="UP000008142"/>
    </source>
</evidence>
<dbReference type="Proteomes" id="UP000008142">
    <property type="component" value="Unassembled WGS sequence"/>
</dbReference>
<accession>F0UNX2</accession>
<evidence type="ECO:0000313" key="1">
    <source>
        <dbReference type="EMBL" id="EGC47676.1"/>
    </source>
</evidence>
<sequence>MLSSPLLGLRMKRKSATVEERRACPKADCRWPGSTREIDVPLQPRDILAAFHPAHLTTWTLDVISIRDAWMAAFASLLGLVRPHGGFMAWAWRSPYMLAQDVHLHCGYGNAEPHIQQLISTEASMCLAE</sequence>
<dbReference type="AlphaFoldDB" id="F0UNX2"/>
<dbReference type="EMBL" id="DS990640">
    <property type="protein sequence ID" value="EGC47676.1"/>
    <property type="molecule type" value="Genomic_DNA"/>
</dbReference>